<dbReference type="KEGG" id="vg:29057065"/>
<dbReference type="Proteomes" id="UP000202181">
    <property type="component" value="Segment"/>
</dbReference>
<reference evidence="1" key="1">
    <citation type="submission" date="2016-06" db="EMBL/GenBank/DDBJ databases">
        <authorList>
            <person name="Berg J.A."/>
            <person name="Hyde J.R."/>
            <person name="Breakwell D.P."/>
            <person name="Hope S."/>
            <person name="Grose J.H."/>
        </authorList>
    </citation>
    <scope>NUCLEOTIDE SEQUENCE [LARGE SCALE GENOMIC DNA]</scope>
</reference>
<name>A0A1B2IA28_9CAUD</name>
<dbReference type="RefSeq" id="YP_009290733.1">
    <property type="nucleotide sequence ID" value="NC_031107.2"/>
</dbReference>
<sequence>MKLDTLMKSFGARNINEVMNHTSYQFVSLHSDKAATMMLYYFRIVDTPDRMQGFFVDAKSGMILFPMGYQPMYKKEDPYVYEDVLCEASRYYIEHCRLDKDIKEAMTQGDRIKLAQLEPTLYALFDLANRVYSTTRNVQLRAMKYRDVLQYERIPMAVLGKERQVWVEREIRFFSRHEQIIYRIELGGTKLHPQVIQLSRKFTLGRIPTLTEFLMLPENLPYMEAYYARRDSEK</sequence>
<dbReference type="EMBL" id="KX397364">
    <property type="protein sequence ID" value="ANZ48128.1"/>
    <property type="molecule type" value="Genomic_DNA"/>
</dbReference>
<keyword evidence="2" id="KW-1185">Reference proteome</keyword>
<dbReference type="GeneID" id="29057065"/>
<proteinExistence type="predicted"/>
<protein>
    <submittedName>
        <fullName evidence="1">Uncharacterized protein</fullName>
    </submittedName>
</protein>
<gene>
    <name evidence="1" type="ORF">ASESINO_115</name>
</gene>
<evidence type="ECO:0000313" key="2">
    <source>
        <dbReference type="Proteomes" id="UP000202181"/>
    </source>
</evidence>
<organism evidence="1 2">
    <name type="scientific">Erwinia phage vB_EamM_Asesino</name>
    <dbReference type="NCBI Taxonomy" id="1883370"/>
    <lineage>
        <taxon>Viruses</taxon>
        <taxon>Duplodnaviria</taxon>
        <taxon>Heunggongvirae</taxon>
        <taxon>Uroviricota</taxon>
        <taxon>Caudoviricetes</taxon>
        <taxon>Chimalliviridae</taxon>
        <taxon>Erskinevirus</taxon>
        <taxon>Erskinevirus asesino</taxon>
    </lineage>
</organism>
<accession>A0A1B2IA28</accession>
<evidence type="ECO:0000313" key="1">
    <source>
        <dbReference type="EMBL" id="ANZ48128.1"/>
    </source>
</evidence>